<evidence type="ECO:0000256" key="2">
    <source>
        <dbReference type="ARBA" id="ARBA00022679"/>
    </source>
</evidence>
<dbReference type="STRING" id="1341132.A0A3F3PIA5"/>
<name>A0A3F3PIA5_9EURO</name>
<dbReference type="InterPro" id="IPR010610">
    <property type="entry name" value="EryCIII-like_C"/>
</dbReference>
<protein>
    <submittedName>
        <fullName evidence="7">Uncharacterized protein</fullName>
    </submittedName>
</protein>
<dbReference type="FunFam" id="3.40.50.2000:FF:000009">
    <property type="entry name" value="Sterol 3-beta-glucosyltransferase UGT80A2"/>
    <property type="match status" value="1"/>
</dbReference>
<dbReference type="Pfam" id="PF06722">
    <property type="entry name" value="EryCIII-like_C"/>
    <property type="match status" value="1"/>
</dbReference>
<dbReference type="InterPro" id="IPR002213">
    <property type="entry name" value="UDP_glucos_trans"/>
</dbReference>
<dbReference type="AlphaFoldDB" id="A0A3F3PIA5"/>
<dbReference type="GO" id="GO:0005975">
    <property type="term" value="P:carbohydrate metabolic process"/>
    <property type="evidence" value="ECO:0007669"/>
    <property type="project" value="InterPro"/>
</dbReference>
<dbReference type="GO" id="GO:0006629">
    <property type="term" value="P:lipid metabolic process"/>
    <property type="evidence" value="ECO:0007669"/>
    <property type="project" value="UniProtKB-KW"/>
</dbReference>
<dbReference type="EMBL" id="KZ852127">
    <property type="protein sequence ID" value="RDH26648.1"/>
    <property type="molecule type" value="Genomic_DNA"/>
</dbReference>
<evidence type="ECO:0000313" key="8">
    <source>
        <dbReference type="Proteomes" id="UP000253729"/>
    </source>
</evidence>
<dbReference type="FunFam" id="3.40.50.2000:FF:000100">
    <property type="entry name" value="Glycosyltransferase family 1 protein"/>
    <property type="match status" value="1"/>
</dbReference>
<evidence type="ECO:0000313" key="7">
    <source>
        <dbReference type="EMBL" id="RDH26648.1"/>
    </source>
</evidence>
<dbReference type="GO" id="GO:0012505">
    <property type="term" value="C:endomembrane system"/>
    <property type="evidence" value="ECO:0007669"/>
    <property type="project" value="UniProtKB-SubCell"/>
</dbReference>
<accession>A0A3F3PIA5</accession>
<dbReference type="PANTHER" id="PTHR48050:SF27">
    <property type="entry name" value="GLUCOSYLTRANSFERASE, PUTATIVE (AFU_ORTHOLOGUE AFUA_7G04880)-RELATED"/>
    <property type="match status" value="1"/>
</dbReference>
<sequence length="848" mass="91909">MSYQPAELLPDDLPPYESHGMTEGTEFGADGRVNVDLDSKVCKAVAKLVRLPGQADPRPPPFLPSSTSPIPPAYADSARFEIRLNLVIQVVGSRGDVQPFIALGQELQKHGHRVRLATHNVFDAFVRDSGLEFYPIGGDPAELMAYMVKNPGLIPQMQSLRAGDIQRKRAMVAEMLTGCWNSCIEDDPISQDPFVAHAIIANPPGFAHIHCAQALGIPVHLMFTMPWSSTKAFPHPLANLKYSDNTSQLMANYLSYAIVEWMTWQGLGDVVNKFRSEIDLEPVPSSEGPCLAENLKIPFTYCWSPALMPKPSDWPPHIDVCGFFFRDPPNYTPPAALAAFLQDGPAPVYIGFGSIVIDDPSQLIATILEAVRTVGVRAIISRGWSKLGGTSSQKIFYIDDCPHEWLFQHVAAVVHHGGAGTAACGLRNGCPTIIVPFFGDQPFWGNMVAASGAGPRPIPGCQLNAQNLAEAIDFCLRPSTLAAAQEMARKMRSELGVQAAVASFHRQLPLSRMKCQILPDQPAIWEYRRSFAESIYLSNIAVQILLDDQQIQQKHLHLHIVNPIMIDHRRWDPITGTASATVSTGVTMLKDSADIFYRPIKEAQSQRRSHGNLPPPPQQQQNEPLAPMMMEGADSSLSARCSLRDGSPHSYLPGHPAATAAERGRPSSPARAALAAGGKSLGKLVGHAYKGAVVDIPLAATEGLRSVPRLYGEEVRDLGPVRDWKSGLAVGGRSFLHGVAGGLTDIVVQPYKGAREEGALGAATGLAKGTIGTMTKLGSGMLGLVAYPGQGICKSIQNVGRAGTRRQIVAQHESERAFITRRAVDAGGIDSNTVLRTFEILRRRSRKK</sequence>
<keyword evidence="2" id="KW-0808">Transferase</keyword>
<dbReference type="Gene3D" id="3.40.50.2000">
    <property type="entry name" value="Glycogen Phosphorylase B"/>
    <property type="match status" value="2"/>
</dbReference>
<gene>
    <name evidence="7" type="ORF">BDQ94DRAFT_186464</name>
</gene>
<dbReference type="CDD" id="cd03784">
    <property type="entry name" value="GT1_Gtf-like"/>
    <property type="match status" value="1"/>
</dbReference>
<feature type="region of interest" description="Disordered" evidence="4">
    <location>
        <begin position="603"/>
        <end position="623"/>
    </location>
</feature>
<dbReference type="RefSeq" id="XP_026619670.1">
    <property type="nucleotide sequence ID" value="XM_026775154.1"/>
</dbReference>
<dbReference type="SUPFAM" id="SSF53756">
    <property type="entry name" value="UDP-Glycosyltransferase/glycogen phosphorylase"/>
    <property type="match status" value="1"/>
</dbReference>
<proteinExistence type="predicted"/>
<dbReference type="GeneID" id="38143510"/>
<dbReference type="GO" id="GO:0016906">
    <property type="term" value="F:sterol 3-beta-glucosyltransferase activity"/>
    <property type="evidence" value="ECO:0007669"/>
    <property type="project" value="UniProtKB-ARBA"/>
</dbReference>
<evidence type="ECO:0000256" key="1">
    <source>
        <dbReference type="ARBA" id="ARBA00004184"/>
    </source>
</evidence>
<comment type="subcellular location">
    <subcellularLocation>
        <location evidence="1">Endomembrane system</location>
        <topology evidence="1">Peripheral membrane protein</topology>
    </subcellularLocation>
</comment>
<evidence type="ECO:0000259" key="6">
    <source>
        <dbReference type="Pfam" id="PF06722"/>
    </source>
</evidence>
<evidence type="ECO:0000256" key="3">
    <source>
        <dbReference type="ARBA" id="ARBA00023098"/>
    </source>
</evidence>
<evidence type="ECO:0000259" key="5">
    <source>
        <dbReference type="Pfam" id="PF03033"/>
    </source>
</evidence>
<organism evidence="7 8">
    <name type="scientific">Aspergillus welwitschiae</name>
    <dbReference type="NCBI Taxonomy" id="1341132"/>
    <lineage>
        <taxon>Eukaryota</taxon>
        <taxon>Fungi</taxon>
        <taxon>Dikarya</taxon>
        <taxon>Ascomycota</taxon>
        <taxon>Pezizomycotina</taxon>
        <taxon>Eurotiomycetes</taxon>
        <taxon>Eurotiomycetidae</taxon>
        <taxon>Eurotiales</taxon>
        <taxon>Aspergillaceae</taxon>
        <taxon>Aspergillus</taxon>
        <taxon>Aspergillus subgen. Circumdati</taxon>
    </lineage>
</organism>
<keyword evidence="3" id="KW-0443">Lipid metabolism</keyword>
<feature type="domain" description="Glycosyltransferase family 28 N-terminal" evidence="5">
    <location>
        <begin position="87"/>
        <end position="234"/>
    </location>
</feature>
<dbReference type="Pfam" id="PF03033">
    <property type="entry name" value="Glyco_transf_28"/>
    <property type="match status" value="1"/>
</dbReference>
<reference evidence="7 8" key="1">
    <citation type="submission" date="2018-07" db="EMBL/GenBank/DDBJ databases">
        <title>The genomes of Aspergillus section Nigri reveals drivers in fungal speciation.</title>
        <authorList>
            <consortium name="DOE Joint Genome Institute"/>
            <person name="Vesth T.C."/>
            <person name="Nybo J."/>
            <person name="Theobald S."/>
            <person name="Brandl J."/>
            <person name="Frisvad J.C."/>
            <person name="Nielsen K.F."/>
            <person name="Lyhne E.K."/>
            <person name="Kogle M.E."/>
            <person name="Kuo A."/>
            <person name="Riley R."/>
            <person name="Clum A."/>
            <person name="Nolan M."/>
            <person name="Lipzen A."/>
            <person name="Salamov A."/>
            <person name="Henrissat B."/>
            <person name="Wiebenga A."/>
            <person name="De vries R.P."/>
            <person name="Grigoriev I.V."/>
            <person name="Mortensen U.H."/>
            <person name="Andersen M.R."/>
            <person name="Baker S.E."/>
        </authorList>
    </citation>
    <scope>NUCLEOTIDE SEQUENCE [LARGE SCALE GENOMIC DNA]</scope>
    <source>
        <strain evidence="7 8">CBS 139.54b</strain>
    </source>
</reference>
<dbReference type="Proteomes" id="UP000253729">
    <property type="component" value="Unassembled WGS sequence"/>
</dbReference>
<feature type="domain" description="Erythromycin biosynthesis protein CIII-like C-terminal" evidence="6">
    <location>
        <begin position="397"/>
        <end position="494"/>
    </location>
</feature>
<feature type="region of interest" description="Disordered" evidence="4">
    <location>
        <begin position="636"/>
        <end position="670"/>
    </location>
</feature>
<dbReference type="PANTHER" id="PTHR48050">
    <property type="entry name" value="STEROL 3-BETA-GLUCOSYLTRANSFERASE"/>
    <property type="match status" value="1"/>
</dbReference>
<dbReference type="InterPro" id="IPR004276">
    <property type="entry name" value="GlycoTrans_28_N"/>
</dbReference>
<keyword evidence="8" id="KW-1185">Reference proteome</keyword>
<evidence type="ECO:0000256" key="4">
    <source>
        <dbReference type="SAM" id="MobiDB-lite"/>
    </source>
</evidence>
<dbReference type="InterPro" id="IPR050426">
    <property type="entry name" value="Glycosyltransferase_28"/>
</dbReference>
<feature type="region of interest" description="Disordered" evidence="4">
    <location>
        <begin position="1"/>
        <end position="24"/>
    </location>
</feature>